<dbReference type="Proteomes" id="UP000823904">
    <property type="component" value="Unassembled WGS sequence"/>
</dbReference>
<dbReference type="AlphaFoldDB" id="A0A9D2PHW2"/>
<comment type="caution">
    <text evidence="12">The sequence shown here is derived from an EMBL/GenBank/DDBJ whole genome shotgun (WGS) entry which is preliminary data.</text>
</comment>
<dbReference type="EMBL" id="DWWD01000043">
    <property type="protein sequence ID" value="HJC51085.1"/>
    <property type="molecule type" value="Genomic_DNA"/>
</dbReference>
<dbReference type="GO" id="GO:0045454">
    <property type="term" value="P:cell redox homeostasis"/>
    <property type="evidence" value="ECO:0007669"/>
    <property type="project" value="TreeGrafter"/>
</dbReference>
<dbReference type="InterPro" id="IPR005746">
    <property type="entry name" value="Thioredoxin"/>
</dbReference>
<keyword evidence="5 10" id="KW-1015">Disulfide bond</keyword>
<dbReference type="PROSITE" id="PS00194">
    <property type="entry name" value="THIOREDOXIN_1"/>
    <property type="match status" value="1"/>
</dbReference>
<evidence type="ECO:0000256" key="8">
    <source>
        <dbReference type="PIRNR" id="PIRNR000077"/>
    </source>
</evidence>
<feature type="active site" description="Nucleophile" evidence="9">
    <location>
        <position position="34"/>
    </location>
</feature>
<dbReference type="PROSITE" id="PS51352">
    <property type="entry name" value="THIOREDOXIN_2"/>
    <property type="match status" value="1"/>
</dbReference>
<keyword evidence="6 10" id="KW-0676">Redox-active center</keyword>
<comment type="similarity">
    <text evidence="1 8">Belongs to the thioredoxin family.</text>
</comment>
<dbReference type="GO" id="GO:0015035">
    <property type="term" value="F:protein-disulfide reductase activity"/>
    <property type="evidence" value="ECO:0007669"/>
    <property type="project" value="UniProtKB-UniRule"/>
</dbReference>
<evidence type="ECO:0000256" key="9">
    <source>
        <dbReference type="PIRSR" id="PIRSR000077-1"/>
    </source>
</evidence>
<evidence type="ECO:0000256" key="7">
    <source>
        <dbReference type="NCBIfam" id="TIGR01068"/>
    </source>
</evidence>
<keyword evidence="4" id="KW-0249">Electron transport</keyword>
<organism evidence="12 13">
    <name type="scientific">Candidatus Anaerostipes avistercoris</name>
    <dbReference type="NCBI Taxonomy" id="2838462"/>
    <lineage>
        <taxon>Bacteria</taxon>
        <taxon>Bacillati</taxon>
        <taxon>Bacillota</taxon>
        <taxon>Clostridia</taxon>
        <taxon>Lachnospirales</taxon>
        <taxon>Lachnospiraceae</taxon>
        <taxon>Anaerostipes</taxon>
    </lineage>
</organism>
<dbReference type="PRINTS" id="PR00421">
    <property type="entry name" value="THIOREDOXIN"/>
</dbReference>
<evidence type="ECO:0000256" key="4">
    <source>
        <dbReference type="ARBA" id="ARBA00022982"/>
    </source>
</evidence>
<keyword evidence="3" id="KW-0813">Transport</keyword>
<sequence length="101" mass="11222">MSVININKNNFQEEVMNANQPVLVDFWAAWCGPCQMLGPVIEEIAAERNDIKVAKVNVDEQPELASQFQVMSIPTLVVIKDGQIVNKSVGAKPKDQILKML</sequence>
<dbReference type="NCBIfam" id="TIGR01068">
    <property type="entry name" value="thioredoxin"/>
    <property type="match status" value="1"/>
</dbReference>
<gene>
    <name evidence="12" type="primary">trxA</name>
    <name evidence="12" type="ORF">H9754_11070</name>
</gene>
<evidence type="ECO:0000256" key="1">
    <source>
        <dbReference type="ARBA" id="ARBA00008987"/>
    </source>
</evidence>
<evidence type="ECO:0000256" key="5">
    <source>
        <dbReference type="ARBA" id="ARBA00023157"/>
    </source>
</evidence>
<dbReference type="FunFam" id="3.40.30.10:FF:000001">
    <property type="entry name" value="Thioredoxin"/>
    <property type="match status" value="1"/>
</dbReference>
<evidence type="ECO:0000313" key="13">
    <source>
        <dbReference type="Proteomes" id="UP000823904"/>
    </source>
</evidence>
<protein>
    <recommendedName>
        <fullName evidence="2 7">Thioredoxin</fullName>
    </recommendedName>
</protein>
<evidence type="ECO:0000256" key="6">
    <source>
        <dbReference type="ARBA" id="ARBA00023284"/>
    </source>
</evidence>
<dbReference type="Pfam" id="PF00085">
    <property type="entry name" value="Thioredoxin"/>
    <property type="match status" value="1"/>
</dbReference>
<evidence type="ECO:0000256" key="3">
    <source>
        <dbReference type="ARBA" id="ARBA00022448"/>
    </source>
</evidence>
<dbReference type="SUPFAM" id="SSF52833">
    <property type="entry name" value="Thioredoxin-like"/>
    <property type="match status" value="1"/>
</dbReference>
<dbReference type="Gene3D" id="3.40.30.10">
    <property type="entry name" value="Glutaredoxin"/>
    <property type="match status" value="1"/>
</dbReference>
<dbReference type="InterPro" id="IPR013766">
    <property type="entry name" value="Thioredoxin_domain"/>
</dbReference>
<dbReference type="GO" id="GO:0005829">
    <property type="term" value="C:cytosol"/>
    <property type="evidence" value="ECO:0007669"/>
    <property type="project" value="TreeGrafter"/>
</dbReference>
<evidence type="ECO:0000259" key="11">
    <source>
        <dbReference type="PROSITE" id="PS51352"/>
    </source>
</evidence>
<dbReference type="PANTHER" id="PTHR45663">
    <property type="entry name" value="GEO12009P1"/>
    <property type="match status" value="1"/>
</dbReference>
<evidence type="ECO:0000256" key="2">
    <source>
        <dbReference type="ARBA" id="ARBA00020570"/>
    </source>
</evidence>
<reference evidence="12" key="2">
    <citation type="submission" date="2021-04" db="EMBL/GenBank/DDBJ databases">
        <authorList>
            <person name="Gilroy R."/>
        </authorList>
    </citation>
    <scope>NUCLEOTIDE SEQUENCE</scope>
    <source>
        <strain evidence="12">ChiSjej3B21-8574</strain>
    </source>
</reference>
<evidence type="ECO:0000256" key="10">
    <source>
        <dbReference type="PIRSR" id="PIRSR000077-4"/>
    </source>
</evidence>
<dbReference type="CDD" id="cd02947">
    <property type="entry name" value="TRX_family"/>
    <property type="match status" value="1"/>
</dbReference>
<name>A0A9D2PHW2_9FIRM</name>
<accession>A0A9D2PHW2</accession>
<feature type="active site" description="Nucleophile" evidence="9">
    <location>
        <position position="31"/>
    </location>
</feature>
<dbReference type="PIRSF" id="PIRSF000077">
    <property type="entry name" value="Thioredoxin"/>
    <property type="match status" value="1"/>
</dbReference>
<feature type="site" description="Deprotonates C-terminal active site Cys" evidence="9">
    <location>
        <position position="25"/>
    </location>
</feature>
<feature type="domain" description="Thioredoxin" evidence="11">
    <location>
        <begin position="1"/>
        <end position="101"/>
    </location>
</feature>
<evidence type="ECO:0000313" key="12">
    <source>
        <dbReference type="EMBL" id="HJC51085.1"/>
    </source>
</evidence>
<reference evidence="12" key="1">
    <citation type="journal article" date="2021" name="PeerJ">
        <title>Extensive microbial diversity within the chicken gut microbiome revealed by metagenomics and culture.</title>
        <authorList>
            <person name="Gilroy R."/>
            <person name="Ravi A."/>
            <person name="Getino M."/>
            <person name="Pursley I."/>
            <person name="Horton D.L."/>
            <person name="Alikhan N.F."/>
            <person name="Baker D."/>
            <person name="Gharbi K."/>
            <person name="Hall N."/>
            <person name="Watson M."/>
            <person name="Adriaenssens E.M."/>
            <person name="Foster-Nyarko E."/>
            <person name="Jarju S."/>
            <person name="Secka A."/>
            <person name="Antonio M."/>
            <person name="Oren A."/>
            <person name="Chaudhuri R.R."/>
            <person name="La Ragione R."/>
            <person name="Hildebrand F."/>
            <person name="Pallen M.J."/>
        </authorList>
    </citation>
    <scope>NUCLEOTIDE SEQUENCE</scope>
    <source>
        <strain evidence="12">ChiSjej3B21-8574</strain>
    </source>
</reference>
<dbReference type="InterPro" id="IPR036249">
    <property type="entry name" value="Thioredoxin-like_sf"/>
</dbReference>
<proteinExistence type="inferred from homology"/>
<feature type="site" description="Contributes to redox potential value" evidence="9">
    <location>
        <position position="32"/>
    </location>
</feature>
<feature type="site" description="Contributes to redox potential value" evidence="9">
    <location>
        <position position="33"/>
    </location>
</feature>
<dbReference type="InterPro" id="IPR017937">
    <property type="entry name" value="Thioredoxin_CS"/>
</dbReference>
<feature type="disulfide bond" description="Redox-active" evidence="10">
    <location>
        <begin position="31"/>
        <end position="34"/>
    </location>
</feature>
<dbReference type="PANTHER" id="PTHR45663:SF11">
    <property type="entry name" value="GEO12009P1"/>
    <property type="match status" value="1"/>
</dbReference>